<protein>
    <recommendedName>
        <fullName evidence="3">Helix-turn-helix domain-containing protein</fullName>
    </recommendedName>
</protein>
<organism evidence="1 2">
    <name type="scientific">Hymenobacter frigidus</name>
    <dbReference type="NCBI Taxonomy" id="1524095"/>
    <lineage>
        <taxon>Bacteria</taxon>
        <taxon>Pseudomonadati</taxon>
        <taxon>Bacteroidota</taxon>
        <taxon>Cytophagia</taxon>
        <taxon>Cytophagales</taxon>
        <taxon>Hymenobacteraceae</taxon>
        <taxon>Hymenobacter</taxon>
    </lineage>
</organism>
<dbReference type="SUPFAM" id="SSF46689">
    <property type="entry name" value="Homeodomain-like"/>
    <property type="match status" value="1"/>
</dbReference>
<dbReference type="Proteomes" id="UP000637774">
    <property type="component" value="Unassembled WGS sequence"/>
</dbReference>
<comment type="caution">
    <text evidence="1">The sequence shown here is derived from an EMBL/GenBank/DDBJ whole genome shotgun (WGS) entry which is preliminary data.</text>
</comment>
<dbReference type="RefSeq" id="WP_229749179.1">
    <property type="nucleotide sequence ID" value="NZ_BMGY01000085.1"/>
</dbReference>
<evidence type="ECO:0000313" key="2">
    <source>
        <dbReference type="Proteomes" id="UP000637774"/>
    </source>
</evidence>
<dbReference type="InterPro" id="IPR009057">
    <property type="entry name" value="Homeodomain-like_sf"/>
</dbReference>
<dbReference type="EMBL" id="BMGY01000085">
    <property type="protein sequence ID" value="GGH91738.1"/>
    <property type="molecule type" value="Genomic_DNA"/>
</dbReference>
<keyword evidence="2" id="KW-1185">Reference proteome</keyword>
<sequence length="154" mass="17493">MTLYRLYLTPEERQTLEGWRQKYKLHSPKLRQIQILLNSDEHTGRRTATALAAVLGTSTKTVERVRRQFCEEGLALFAPKVRKTRSDKKIDGRVEAHLMALVCQSPPDEAPAWRLQVLADRLVELEVVEHISTTMVARLLKKTNSSLSCGRPSG</sequence>
<evidence type="ECO:0008006" key="3">
    <source>
        <dbReference type="Google" id="ProtNLM"/>
    </source>
</evidence>
<dbReference type="Pfam" id="PF13565">
    <property type="entry name" value="HTH_32"/>
    <property type="match status" value="1"/>
</dbReference>
<name>A0ABQ2AL93_9BACT</name>
<evidence type="ECO:0000313" key="1">
    <source>
        <dbReference type="EMBL" id="GGH91738.1"/>
    </source>
</evidence>
<reference evidence="2" key="1">
    <citation type="journal article" date="2019" name="Int. J. Syst. Evol. Microbiol.">
        <title>The Global Catalogue of Microorganisms (GCM) 10K type strain sequencing project: providing services to taxonomists for standard genome sequencing and annotation.</title>
        <authorList>
            <consortium name="The Broad Institute Genomics Platform"/>
            <consortium name="The Broad Institute Genome Sequencing Center for Infectious Disease"/>
            <person name="Wu L."/>
            <person name="Ma J."/>
        </authorList>
    </citation>
    <scope>NUCLEOTIDE SEQUENCE [LARGE SCALE GENOMIC DNA]</scope>
    <source>
        <strain evidence="2">CGMCC 1.14966</strain>
    </source>
</reference>
<proteinExistence type="predicted"/>
<accession>A0ABQ2AL93</accession>
<gene>
    <name evidence="1" type="ORF">GCM10011495_40500</name>
</gene>